<feature type="transmembrane region" description="Helical" evidence="7">
    <location>
        <begin position="199"/>
        <end position="218"/>
    </location>
</feature>
<evidence type="ECO:0000313" key="9">
    <source>
        <dbReference type="EMBL" id="AQQ52517.1"/>
    </source>
</evidence>
<feature type="transmembrane region" description="Helical" evidence="7">
    <location>
        <begin position="404"/>
        <end position="424"/>
    </location>
</feature>
<dbReference type="EMBL" id="CP019640">
    <property type="protein sequence ID" value="AQQ52517.1"/>
    <property type="molecule type" value="Genomic_DNA"/>
</dbReference>
<dbReference type="InterPro" id="IPR020846">
    <property type="entry name" value="MFS_dom"/>
</dbReference>
<name>A0A1Q2KXH4_9BACL</name>
<sequence length="498" mass="53784">MSEVDLTNFKKGPMVAVLLLGAFFSLLNETLLATALPSIMADFGITQNKVQWLTTAFLLTNGIMIPISAFLIERFTTRKLFLYAISVFALGTMVAAVSHSFPLLLAARIIQATGSGIMLPLMMTVLLTIFPIEKRGAAMGMAGIVISFAPAIGPTLSGWLLDSYSWRSLFYVVVPIALLTLIGAVFFVKNVTKLTYPKIDVLSILLSSFGFGGLLYGFSSAGEKGWDSAFVISCIIGGTIILTLFIIRQLRLKVPMLEFRVFNNSIFSISLIVTMIVLISLIGAETLLPLYMQITRGFTPLESGLMLLPGAIVMGIMSPITGILFDKVGAKVLAIPGLLIVSVTTYLFSNLTLDTSFTFLTIVYAIRMFGLSLIMMPMMTNGLNQLPQKWNSHGTAMANTMQQVSASIGTALLVTIVTIGSARYEPNTAALADLSQAEAQQYVTNQALISGYNLAFLAASALTVAGLILTLFLKENPSWQEQKAGETAARTEERPVQS</sequence>
<evidence type="ECO:0000256" key="7">
    <source>
        <dbReference type="SAM" id="Phobius"/>
    </source>
</evidence>
<dbReference type="Pfam" id="PF07690">
    <property type="entry name" value="MFS_1"/>
    <property type="match status" value="1"/>
</dbReference>
<feature type="transmembrane region" description="Helical" evidence="7">
    <location>
        <begin position="262"/>
        <end position="284"/>
    </location>
</feature>
<feature type="transmembrane region" description="Helical" evidence="7">
    <location>
        <begin position="137"/>
        <end position="156"/>
    </location>
</feature>
<dbReference type="OrthoDB" id="9816041at2"/>
<feature type="transmembrane region" description="Helical" evidence="7">
    <location>
        <begin position="230"/>
        <end position="250"/>
    </location>
</feature>
<dbReference type="KEGG" id="pmar:B0X71_05020"/>
<dbReference type="GO" id="GO:0022857">
    <property type="term" value="F:transmembrane transporter activity"/>
    <property type="evidence" value="ECO:0007669"/>
    <property type="project" value="InterPro"/>
</dbReference>
<feature type="transmembrane region" description="Helical" evidence="7">
    <location>
        <begin position="332"/>
        <end position="349"/>
    </location>
</feature>
<dbReference type="PRINTS" id="PR01036">
    <property type="entry name" value="TCRTETB"/>
</dbReference>
<dbReference type="PROSITE" id="PS50850">
    <property type="entry name" value="MFS"/>
    <property type="match status" value="1"/>
</dbReference>
<dbReference type="PANTHER" id="PTHR42718">
    <property type="entry name" value="MAJOR FACILITATOR SUPERFAMILY MULTIDRUG TRANSPORTER MFSC"/>
    <property type="match status" value="1"/>
</dbReference>
<protein>
    <submittedName>
        <fullName evidence="9">MFS transporter</fullName>
    </submittedName>
</protein>
<feature type="transmembrane region" description="Helical" evidence="7">
    <location>
        <begin position="454"/>
        <end position="473"/>
    </location>
</feature>
<dbReference type="Gene3D" id="1.20.1250.20">
    <property type="entry name" value="MFS general substrate transporter like domains"/>
    <property type="match status" value="1"/>
</dbReference>
<dbReference type="InterPro" id="IPR011701">
    <property type="entry name" value="MFS"/>
</dbReference>
<evidence type="ECO:0000256" key="3">
    <source>
        <dbReference type="ARBA" id="ARBA00022475"/>
    </source>
</evidence>
<dbReference type="Gene3D" id="1.20.1720.10">
    <property type="entry name" value="Multidrug resistance protein D"/>
    <property type="match status" value="1"/>
</dbReference>
<organism evidence="9 10">
    <name type="scientific">Planococcus lenghuensis</name>
    <dbReference type="NCBI Taxonomy" id="2213202"/>
    <lineage>
        <taxon>Bacteria</taxon>
        <taxon>Bacillati</taxon>
        <taxon>Bacillota</taxon>
        <taxon>Bacilli</taxon>
        <taxon>Bacillales</taxon>
        <taxon>Caryophanaceae</taxon>
        <taxon>Planococcus</taxon>
    </lineage>
</organism>
<evidence type="ECO:0000256" key="6">
    <source>
        <dbReference type="ARBA" id="ARBA00023136"/>
    </source>
</evidence>
<keyword evidence="2" id="KW-0813">Transport</keyword>
<dbReference type="GO" id="GO:0005886">
    <property type="term" value="C:plasma membrane"/>
    <property type="evidence" value="ECO:0007669"/>
    <property type="project" value="UniProtKB-SubCell"/>
</dbReference>
<accession>A0A1Q2KXH4</accession>
<feature type="transmembrane region" description="Helical" evidence="7">
    <location>
        <begin position="168"/>
        <end position="187"/>
    </location>
</feature>
<keyword evidence="6 7" id="KW-0472">Membrane</keyword>
<dbReference type="NCBIfam" id="TIGR00711">
    <property type="entry name" value="efflux_EmrB"/>
    <property type="match status" value="1"/>
</dbReference>
<reference evidence="9 10" key="1">
    <citation type="submission" date="2017-02" db="EMBL/GenBank/DDBJ databases">
        <title>The complete genomic sequence of a novel cold adapted crude oil-degrading bacterium Planococcus qaidamina Y42.</title>
        <authorList>
            <person name="Yang R."/>
        </authorList>
    </citation>
    <scope>NUCLEOTIDE SEQUENCE [LARGE SCALE GENOMIC DNA]</scope>
    <source>
        <strain evidence="9 10">Y42</strain>
    </source>
</reference>
<comment type="subcellular location">
    <subcellularLocation>
        <location evidence="1">Cell membrane</location>
        <topology evidence="1">Multi-pass membrane protein</topology>
    </subcellularLocation>
</comment>
<feature type="transmembrane region" description="Helical" evidence="7">
    <location>
        <begin position="80"/>
        <end position="97"/>
    </location>
</feature>
<feature type="transmembrane region" description="Helical" evidence="7">
    <location>
        <begin position="361"/>
        <end position="383"/>
    </location>
</feature>
<feature type="transmembrane region" description="Helical" evidence="7">
    <location>
        <begin position="109"/>
        <end position="130"/>
    </location>
</feature>
<keyword evidence="10" id="KW-1185">Reference proteome</keyword>
<keyword evidence="5 7" id="KW-1133">Transmembrane helix</keyword>
<dbReference type="RefSeq" id="WP_077588401.1">
    <property type="nucleotide sequence ID" value="NZ_CP019640.1"/>
</dbReference>
<dbReference type="CDD" id="cd17503">
    <property type="entry name" value="MFS_LmrB_MDR_like"/>
    <property type="match status" value="1"/>
</dbReference>
<evidence type="ECO:0000256" key="2">
    <source>
        <dbReference type="ARBA" id="ARBA00022448"/>
    </source>
</evidence>
<dbReference type="Proteomes" id="UP000188184">
    <property type="component" value="Chromosome"/>
</dbReference>
<keyword evidence="3" id="KW-1003">Cell membrane</keyword>
<dbReference type="PANTHER" id="PTHR42718:SF24">
    <property type="entry name" value="MAJOR FACILITATOR SUPERFAMILY (MFS) PROFILE DOMAIN-CONTAINING PROTEIN"/>
    <property type="match status" value="1"/>
</dbReference>
<evidence type="ECO:0000259" key="8">
    <source>
        <dbReference type="PROSITE" id="PS50850"/>
    </source>
</evidence>
<feature type="domain" description="Major facilitator superfamily (MFS) profile" evidence="8">
    <location>
        <begin position="14"/>
        <end position="478"/>
    </location>
</feature>
<gene>
    <name evidence="9" type="ORF">B0X71_05020</name>
</gene>
<feature type="transmembrane region" description="Helical" evidence="7">
    <location>
        <begin position="51"/>
        <end position="73"/>
    </location>
</feature>
<evidence type="ECO:0000256" key="5">
    <source>
        <dbReference type="ARBA" id="ARBA00022989"/>
    </source>
</evidence>
<evidence type="ECO:0000256" key="1">
    <source>
        <dbReference type="ARBA" id="ARBA00004651"/>
    </source>
</evidence>
<evidence type="ECO:0000256" key="4">
    <source>
        <dbReference type="ARBA" id="ARBA00022692"/>
    </source>
</evidence>
<dbReference type="InterPro" id="IPR004638">
    <property type="entry name" value="EmrB-like"/>
</dbReference>
<evidence type="ECO:0000313" key="10">
    <source>
        <dbReference type="Proteomes" id="UP000188184"/>
    </source>
</evidence>
<dbReference type="SUPFAM" id="SSF103473">
    <property type="entry name" value="MFS general substrate transporter"/>
    <property type="match status" value="2"/>
</dbReference>
<dbReference type="InterPro" id="IPR036259">
    <property type="entry name" value="MFS_trans_sf"/>
</dbReference>
<feature type="transmembrane region" description="Helical" evidence="7">
    <location>
        <begin position="304"/>
        <end position="325"/>
    </location>
</feature>
<proteinExistence type="predicted"/>
<keyword evidence="4 7" id="KW-0812">Transmembrane</keyword>
<dbReference type="AlphaFoldDB" id="A0A1Q2KXH4"/>